<evidence type="ECO:0000313" key="3">
    <source>
        <dbReference type="Proteomes" id="UP000290244"/>
    </source>
</evidence>
<dbReference type="OrthoDB" id="8527419at2"/>
<proteinExistence type="predicted"/>
<reference evidence="2 3" key="1">
    <citation type="submission" date="2018-12" db="EMBL/GenBank/DDBJ databases">
        <title>Complete genome of Litorilituus sediminis.</title>
        <authorList>
            <person name="Liu A."/>
            <person name="Rong J."/>
        </authorList>
    </citation>
    <scope>NUCLEOTIDE SEQUENCE [LARGE SCALE GENOMIC DNA]</scope>
    <source>
        <strain evidence="2 3">JCM 17549</strain>
    </source>
</reference>
<dbReference type="AlphaFoldDB" id="A0A4P6P8C7"/>
<organism evidence="2 3">
    <name type="scientific">Litorilituus sediminis</name>
    <dbReference type="NCBI Taxonomy" id="718192"/>
    <lineage>
        <taxon>Bacteria</taxon>
        <taxon>Pseudomonadati</taxon>
        <taxon>Pseudomonadota</taxon>
        <taxon>Gammaproteobacteria</taxon>
        <taxon>Alteromonadales</taxon>
        <taxon>Colwelliaceae</taxon>
        <taxon>Litorilituus</taxon>
    </lineage>
</organism>
<keyword evidence="3" id="KW-1185">Reference proteome</keyword>
<gene>
    <name evidence="2" type="ORF">EMK97_16945</name>
</gene>
<evidence type="ECO:0000313" key="2">
    <source>
        <dbReference type="EMBL" id="QBG37863.1"/>
    </source>
</evidence>
<evidence type="ECO:0000259" key="1">
    <source>
        <dbReference type="Pfam" id="PF16036"/>
    </source>
</evidence>
<accession>A0A4P6P8C7</accession>
<dbReference type="Pfam" id="PF16036">
    <property type="entry name" value="Chalcone_3"/>
    <property type="match status" value="1"/>
</dbReference>
<dbReference type="KEGG" id="lsd:EMK97_16945"/>
<feature type="domain" description="Chalcone isomerase" evidence="1">
    <location>
        <begin position="11"/>
        <end position="140"/>
    </location>
</feature>
<protein>
    <recommendedName>
        <fullName evidence="1">Chalcone isomerase domain-containing protein</fullName>
    </recommendedName>
</protein>
<name>A0A4P6P8C7_9GAMM</name>
<sequence length="146" mass="16759">MKQVGSAKFSLLFWDIYESTLYTHSGTYSSLQSDSPVYFKIRYLRDISSQELIARTLEQWQHLAIPDEKIEQYSELLTDLWPDIKAGDSLALLKTASQSQFFFNDKAIGMVDNQQFGDDFLSIWLSTNTSQPALRRQLLGVQYDGS</sequence>
<dbReference type="Proteomes" id="UP000290244">
    <property type="component" value="Chromosome"/>
</dbReference>
<dbReference type="EMBL" id="CP034759">
    <property type="protein sequence ID" value="QBG37863.1"/>
    <property type="molecule type" value="Genomic_DNA"/>
</dbReference>
<dbReference type="InterPro" id="IPR016087">
    <property type="entry name" value="Chalcone_isomerase"/>
</dbReference>